<comment type="caution">
    <text evidence="1">The sequence shown here is derived from an EMBL/GenBank/DDBJ whole genome shotgun (WGS) entry which is preliminary data.</text>
</comment>
<protein>
    <submittedName>
        <fullName evidence="1">Conjugal transfer protein TraH</fullName>
    </submittedName>
</protein>
<sequence length="56" mass="5927">MFGYRQFFGAFSMVSSEQLTALAKAIAQNGGSFAFDLALSTLSPVIAEKFNSSASL</sequence>
<accession>A0A926FLU4</accession>
<organism evidence="1">
    <name type="scientific">Aeromonas hydrophila</name>
    <dbReference type="NCBI Taxonomy" id="644"/>
    <lineage>
        <taxon>Bacteria</taxon>
        <taxon>Pseudomonadati</taxon>
        <taxon>Pseudomonadota</taxon>
        <taxon>Gammaproteobacteria</taxon>
        <taxon>Aeromonadales</taxon>
        <taxon>Aeromonadaceae</taxon>
        <taxon>Aeromonas</taxon>
    </lineage>
</organism>
<dbReference type="AlphaFoldDB" id="A0A926FLU4"/>
<reference evidence="1" key="1">
    <citation type="submission" date="2020-07" db="EMBL/GenBank/DDBJ databases">
        <title>Carbapenem Resistant Aeromonas hydrophila Carrying blacphA7 Isolated from Two Solid Organ Transplant Patients.</title>
        <authorList>
            <person name="Hilt E."/>
            <person name="Fitzwater S.P."/>
            <person name="Ward K."/>
            <person name="De St Maurice A."/>
            <person name="Chandrasekaran S."/>
            <person name="Garner O.B."/>
            <person name="Yang S."/>
        </authorList>
    </citation>
    <scope>NUCLEOTIDE SEQUENCE</scope>
    <source>
        <strain evidence="1">B-1</strain>
    </source>
</reference>
<dbReference type="Pfam" id="PF06122">
    <property type="entry name" value="TraH"/>
    <property type="match status" value="1"/>
</dbReference>
<dbReference type="EMBL" id="JACLAN010000014">
    <property type="protein sequence ID" value="MBC8674338.1"/>
    <property type="molecule type" value="Genomic_DNA"/>
</dbReference>
<name>A0A926FLU4_AERHY</name>
<evidence type="ECO:0000313" key="1">
    <source>
        <dbReference type="EMBL" id="MBC8674338.1"/>
    </source>
</evidence>
<gene>
    <name evidence="1" type="ORF">H2136_20575</name>
</gene>
<dbReference type="InterPro" id="IPR010927">
    <property type="entry name" value="T4SS_TraH"/>
</dbReference>
<proteinExistence type="predicted"/>